<dbReference type="PATRIC" id="fig|279113.9.peg.3844"/>
<dbReference type="Proteomes" id="UP000074561">
    <property type="component" value="Chromosome"/>
</dbReference>
<proteinExistence type="predicted"/>
<sequence>MGGAMFVLPIGNASLHAHAVRCRRLPLAARVRLKLMCNKYYHLVELLHYL</sequence>
<organism evidence="1 2">
    <name type="scientific">Collimonas pratensis</name>
    <dbReference type="NCBI Taxonomy" id="279113"/>
    <lineage>
        <taxon>Bacteria</taxon>
        <taxon>Pseudomonadati</taxon>
        <taxon>Pseudomonadota</taxon>
        <taxon>Betaproteobacteria</taxon>
        <taxon>Burkholderiales</taxon>
        <taxon>Oxalobacteraceae</taxon>
        <taxon>Collimonas</taxon>
    </lineage>
</organism>
<protein>
    <submittedName>
        <fullName evidence="1">Uncharacterized protein</fullName>
    </submittedName>
</protein>
<dbReference type="STRING" id="279113.CPter91_3873"/>
<dbReference type="AlphaFoldDB" id="A0A127Q842"/>
<name>A0A127Q842_9BURK</name>
<evidence type="ECO:0000313" key="1">
    <source>
        <dbReference type="EMBL" id="AMP06194.1"/>
    </source>
</evidence>
<dbReference type="KEGG" id="cpra:CPter91_3873"/>
<reference evidence="1 2" key="1">
    <citation type="submission" date="2015-11" db="EMBL/GenBank/DDBJ databases">
        <title>Exploring the genomic traits of fungus-feeding bacterial genus Collimonas.</title>
        <authorList>
            <person name="Song C."/>
            <person name="Schmidt R."/>
            <person name="de Jager V."/>
            <person name="Krzyzanowska D."/>
            <person name="Jongedijk E."/>
            <person name="Cankar K."/>
            <person name="Beekwilder J."/>
            <person name="van Veen A."/>
            <person name="de Boer W."/>
            <person name="van Veen J.A."/>
            <person name="Garbeva P."/>
        </authorList>
    </citation>
    <scope>NUCLEOTIDE SEQUENCE [LARGE SCALE GENOMIC DNA]</scope>
    <source>
        <strain evidence="1 2">Ter91</strain>
    </source>
</reference>
<evidence type="ECO:0000313" key="2">
    <source>
        <dbReference type="Proteomes" id="UP000074561"/>
    </source>
</evidence>
<dbReference type="EMBL" id="CP013234">
    <property type="protein sequence ID" value="AMP06194.1"/>
    <property type="molecule type" value="Genomic_DNA"/>
</dbReference>
<gene>
    <name evidence="1" type="ORF">CPter91_3873</name>
</gene>
<accession>A0A127Q842</accession>